<protein>
    <recommendedName>
        <fullName evidence="5">PEGA domain-containing protein</fullName>
    </recommendedName>
</protein>
<evidence type="ECO:0000313" key="6">
    <source>
        <dbReference type="EMBL" id="KYF52568.1"/>
    </source>
</evidence>
<evidence type="ECO:0000259" key="5">
    <source>
        <dbReference type="Pfam" id="PF08308"/>
    </source>
</evidence>
<dbReference type="SUPFAM" id="SSF48452">
    <property type="entry name" value="TPR-like"/>
    <property type="match status" value="1"/>
</dbReference>
<dbReference type="InterPro" id="IPR011990">
    <property type="entry name" value="TPR-like_helical_dom_sf"/>
</dbReference>
<evidence type="ECO:0000256" key="3">
    <source>
        <dbReference type="SAM" id="Phobius"/>
    </source>
</evidence>
<organism evidence="6 7">
    <name type="scientific">Sorangium cellulosum</name>
    <name type="common">Polyangium cellulosum</name>
    <dbReference type="NCBI Taxonomy" id="56"/>
    <lineage>
        <taxon>Bacteria</taxon>
        <taxon>Pseudomonadati</taxon>
        <taxon>Myxococcota</taxon>
        <taxon>Polyangia</taxon>
        <taxon>Polyangiales</taxon>
        <taxon>Polyangiaceae</taxon>
        <taxon>Sorangium</taxon>
    </lineage>
</organism>
<evidence type="ECO:0000256" key="1">
    <source>
        <dbReference type="PROSITE-ProRule" id="PRU00339"/>
    </source>
</evidence>
<keyword evidence="4" id="KW-0732">Signal</keyword>
<accession>A0A150PAR4</accession>
<dbReference type="PANTHER" id="PTHR36194:SF1">
    <property type="entry name" value="S-LAYER-LIKE PROTEIN"/>
    <property type="match status" value="1"/>
</dbReference>
<feature type="signal peptide" evidence="4">
    <location>
        <begin position="1"/>
        <end position="24"/>
    </location>
</feature>
<dbReference type="InterPro" id="IPR013229">
    <property type="entry name" value="PEGA"/>
</dbReference>
<feature type="transmembrane region" description="Helical" evidence="3">
    <location>
        <begin position="290"/>
        <end position="310"/>
    </location>
</feature>
<feature type="region of interest" description="Disordered" evidence="2">
    <location>
        <begin position="131"/>
        <end position="151"/>
    </location>
</feature>
<gene>
    <name evidence="6" type="ORF">BE08_32605</name>
</gene>
<name>A0A150PAR4_SORCE</name>
<proteinExistence type="predicted"/>
<dbReference type="PANTHER" id="PTHR36194">
    <property type="entry name" value="S-LAYER-LIKE PROTEIN"/>
    <property type="match status" value="1"/>
</dbReference>
<keyword evidence="3" id="KW-1133">Transmembrane helix</keyword>
<reference evidence="6 7" key="1">
    <citation type="submission" date="2014-02" db="EMBL/GenBank/DDBJ databases">
        <title>The small core and large imbalanced accessory genome model reveals a collaborative survival strategy of Sorangium cellulosum strains in nature.</title>
        <authorList>
            <person name="Han K."/>
            <person name="Peng R."/>
            <person name="Blom J."/>
            <person name="Li Y.-Z."/>
        </authorList>
    </citation>
    <scope>NUCLEOTIDE SEQUENCE [LARGE SCALE GENOMIC DNA]</scope>
    <source>
        <strain evidence="6 7">So0157-25</strain>
    </source>
</reference>
<feature type="domain" description="PEGA" evidence="5">
    <location>
        <begin position="150"/>
        <end position="215"/>
    </location>
</feature>
<feature type="transmembrane region" description="Helical" evidence="3">
    <location>
        <begin position="349"/>
        <end position="373"/>
    </location>
</feature>
<feature type="compositionally biased region" description="Low complexity" evidence="2">
    <location>
        <begin position="131"/>
        <end position="143"/>
    </location>
</feature>
<dbReference type="InterPro" id="IPR019734">
    <property type="entry name" value="TPR_rpt"/>
</dbReference>
<keyword evidence="1" id="KW-0802">TPR repeat</keyword>
<dbReference type="EMBL" id="JELY01002433">
    <property type="protein sequence ID" value="KYF52568.1"/>
    <property type="molecule type" value="Genomic_DNA"/>
</dbReference>
<dbReference type="Pfam" id="PF08308">
    <property type="entry name" value="PEGA"/>
    <property type="match status" value="2"/>
</dbReference>
<feature type="repeat" description="TPR" evidence="1">
    <location>
        <begin position="31"/>
        <end position="64"/>
    </location>
</feature>
<evidence type="ECO:0000313" key="7">
    <source>
        <dbReference type="Proteomes" id="UP000075420"/>
    </source>
</evidence>
<sequence length="419" mass="44713">MRTSLCVVLMALAATALAPRAASAEEDIEQAKALFNAGAQAYAATRYRDAVQSFEAAYRKAPRPALLFSLAQAYRRLYVVEQSPEALRAAIANYRRYLEQVPQGGRRADATEALSELGVIAARLEASAPSSPAAPAALEAAPPDARPRTRINVTSPTAGARVSIDGRAPVEVPLMAEVQPGKHRIKITADGHIDEEREVVVIEGDVLGIDRELRERPALLQVKAPVGAQVTLDGRFVGTTPLPLIQVAPGKRFFVVTKNGHLPFSRELSLRRGERRVIEVGLSSSLQRKMSYGLVAVGVLSAAVGVLTLSSSLAEEEEAREIEEKRGRQGISEEELGQYRAHLDMRDELANATTALFGTAAAFALGGFVFYAFDTPTPPPLPARTDPTPARTGGPMLELSAAPILGPGLGGAGLVGRFW</sequence>
<keyword evidence="3" id="KW-0812">Transmembrane</keyword>
<dbReference type="AlphaFoldDB" id="A0A150PAR4"/>
<dbReference type="Proteomes" id="UP000075420">
    <property type="component" value="Unassembled WGS sequence"/>
</dbReference>
<dbReference type="Gene3D" id="1.25.40.10">
    <property type="entry name" value="Tetratricopeptide repeat domain"/>
    <property type="match status" value="1"/>
</dbReference>
<evidence type="ECO:0000256" key="4">
    <source>
        <dbReference type="SAM" id="SignalP"/>
    </source>
</evidence>
<feature type="chain" id="PRO_5007565722" description="PEGA domain-containing protein" evidence="4">
    <location>
        <begin position="25"/>
        <end position="419"/>
    </location>
</feature>
<dbReference type="PROSITE" id="PS50005">
    <property type="entry name" value="TPR"/>
    <property type="match status" value="1"/>
</dbReference>
<keyword evidence="3" id="KW-0472">Membrane</keyword>
<evidence type="ECO:0000256" key="2">
    <source>
        <dbReference type="SAM" id="MobiDB-lite"/>
    </source>
</evidence>
<feature type="domain" description="PEGA" evidence="5">
    <location>
        <begin position="225"/>
        <end position="277"/>
    </location>
</feature>
<comment type="caution">
    <text evidence="6">The sequence shown here is derived from an EMBL/GenBank/DDBJ whole genome shotgun (WGS) entry which is preliminary data.</text>
</comment>